<proteinExistence type="predicted"/>
<name>A0AAV9JED5_9PEZI</name>
<dbReference type="GO" id="GO:0051082">
    <property type="term" value="F:unfolded protein binding"/>
    <property type="evidence" value="ECO:0007669"/>
    <property type="project" value="TreeGrafter"/>
</dbReference>
<keyword evidence="4" id="KW-1185">Reference proteome</keyword>
<accession>A0AAV9JED5</accession>
<organism evidence="3 4">
    <name type="scientific">Oleoguttula mirabilis</name>
    <dbReference type="NCBI Taxonomy" id="1507867"/>
    <lineage>
        <taxon>Eukaryota</taxon>
        <taxon>Fungi</taxon>
        <taxon>Dikarya</taxon>
        <taxon>Ascomycota</taxon>
        <taxon>Pezizomycotina</taxon>
        <taxon>Dothideomycetes</taxon>
        <taxon>Dothideomycetidae</taxon>
        <taxon>Mycosphaerellales</taxon>
        <taxon>Teratosphaeriaceae</taxon>
        <taxon>Oleoguttula</taxon>
    </lineage>
</organism>
<feature type="compositionally biased region" description="Basic and acidic residues" evidence="2">
    <location>
        <begin position="143"/>
        <end position="152"/>
    </location>
</feature>
<evidence type="ECO:0000313" key="4">
    <source>
        <dbReference type="Proteomes" id="UP001324427"/>
    </source>
</evidence>
<reference evidence="3 4" key="1">
    <citation type="submission" date="2021-11" db="EMBL/GenBank/DDBJ databases">
        <title>Black yeast isolated from Biological Soil Crust.</title>
        <authorList>
            <person name="Kurbessoian T."/>
        </authorList>
    </citation>
    <scope>NUCLEOTIDE SEQUENCE [LARGE SCALE GENOMIC DNA]</scope>
    <source>
        <strain evidence="3 4">CCFEE 5522</strain>
    </source>
</reference>
<dbReference type="Proteomes" id="UP001324427">
    <property type="component" value="Unassembled WGS sequence"/>
</dbReference>
<comment type="caution">
    <text evidence="3">The sequence shown here is derived from an EMBL/GenBank/DDBJ whole genome shotgun (WGS) entry which is preliminary data.</text>
</comment>
<dbReference type="EMBL" id="JAVFHQ010000032">
    <property type="protein sequence ID" value="KAK4543393.1"/>
    <property type="molecule type" value="Genomic_DNA"/>
</dbReference>
<dbReference type="AlphaFoldDB" id="A0AAV9JED5"/>
<evidence type="ECO:0000256" key="2">
    <source>
        <dbReference type="SAM" id="MobiDB-lite"/>
    </source>
</evidence>
<feature type="region of interest" description="Disordered" evidence="2">
    <location>
        <begin position="113"/>
        <end position="178"/>
    </location>
</feature>
<dbReference type="Pfam" id="PF21730">
    <property type="entry name" value="Vma22_CCDC115"/>
    <property type="match status" value="1"/>
</dbReference>
<dbReference type="GO" id="GO:1990871">
    <property type="term" value="C:Vma12-Vma22 assembly complex"/>
    <property type="evidence" value="ECO:0007669"/>
    <property type="project" value="TreeGrafter"/>
</dbReference>
<dbReference type="PANTHER" id="PTHR31996">
    <property type="entry name" value="COILED-COIL DOMAIN-CONTAINING PROTEIN 115"/>
    <property type="match status" value="1"/>
</dbReference>
<feature type="compositionally biased region" description="Basic and acidic residues" evidence="2">
    <location>
        <begin position="121"/>
        <end position="131"/>
    </location>
</feature>
<sequence length="238" mass="26096">MATISSLTPLPKPEDAGEVMAELTTLHDQLDSLWERYLAHLDEYQEAQKQIQKQLSSGFFSLAQANFKSRDRGRYGQDYYDGRTKASRRCGIRHNDDASATLGVEIVTVVVDEQGSTTKGTKGENDEKTEPRQQPSPPSTPAPDDHAQRPVKSDAPTANKQNEPAPPPQVSSGPPRDPLHWFGILVPRELRSAQSSFSCALAGPLLDAVNAGRALRGVEAEIRRVRKAVRRMEKAAGS</sequence>
<dbReference type="PANTHER" id="PTHR31996:SF2">
    <property type="entry name" value="COILED-COIL DOMAIN-CONTAINING PROTEIN 115"/>
    <property type="match status" value="1"/>
</dbReference>
<evidence type="ECO:0000313" key="3">
    <source>
        <dbReference type="EMBL" id="KAK4543393.1"/>
    </source>
</evidence>
<gene>
    <name evidence="3" type="ORF">LTR36_005536</name>
</gene>
<dbReference type="GO" id="GO:0070072">
    <property type="term" value="P:vacuolar proton-transporting V-type ATPase complex assembly"/>
    <property type="evidence" value="ECO:0007669"/>
    <property type="project" value="InterPro"/>
</dbReference>
<dbReference type="InterPro" id="IPR040357">
    <property type="entry name" value="Vma22/CCDC115"/>
</dbReference>
<protein>
    <recommendedName>
        <fullName evidence="1">Vacuolar ATPase assembly protein VMA22</fullName>
    </recommendedName>
</protein>
<evidence type="ECO:0000256" key="1">
    <source>
        <dbReference type="ARBA" id="ARBA00093634"/>
    </source>
</evidence>